<dbReference type="SMART" id="SM01160">
    <property type="entry name" value="DUF1751"/>
    <property type="match status" value="1"/>
</dbReference>
<dbReference type="InterPro" id="IPR035952">
    <property type="entry name" value="Rhomboid-like_sf"/>
</dbReference>
<comment type="subcellular location">
    <subcellularLocation>
        <location evidence="1">Membrane</location>
        <topology evidence="1">Multi-pass membrane protein</topology>
    </subcellularLocation>
</comment>
<proteinExistence type="predicted"/>
<dbReference type="InterPro" id="IPR013861">
    <property type="entry name" value="TMEM115/Pdh1/Rbl19"/>
</dbReference>
<dbReference type="PANTHER" id="PTHR13377">
    <property type="entry name" value="PLACENTAL PROTEIN 6"/>
    <property type="match status" value="1"/>
</dbReference>
<dbReference type="EMBL" id="AZBU02000001">
    <property type="protein sequence ID" value="TMS38554.1"/>
    <property type="molecule type" value="Genomic_DNA"/>
</dbReference>
<evidence type="ECO:0000256" key="3">
    <source>
        <dbReference type="ARBA" id="ARBA00022989"/>
    </source>
</evidence>
<dbReference type="Proteomes" id="UP000298663">
    <property type="component" value="Unassembled WGS sequence"/>
</dbReference>
<accession>A0A4U8UZH8</accession>
<dbReference type="AlphaFoldDB" id="A0A4U8UZH8"/>
<dbReference type="SUPFAM" id="SSF144091">
    <property type="entry name" value="Rhomboid-like"/>
    <property type="match status" value="1"/>
</dbReference>
<reference evidence="6 7" key="2">
    <citation type="journal article" date="2019" name="G3 (Bethesda)">
        <title>Hybrid Assembly of the Genome of the Entomopathogenic Nematode Steinernema carpocapsae Identifies the X-Chromosome.</title>
        <authorList>
            <person name="Serra L."/>
            <person name="Macchietto M."/>
            <person name="Macias-Munoz A."/>
            <person name="McGill C.J."/>
            <person name="Rodriguez I.M."/>
            <person name="Rodriguez B."/>
            <person name="Murad R."/>
            <person name="Mortazavi A."/>
        </authorList>
    </citation>
    <scope>NUCLEOTIDE SEQUENCE [LARGE SCALE GENOMIC DNA]</scope>
    <source>
        <strain evidence="6 7">ALL</strain>
    </source>
</reference>
<evidence type="ECO:0000313" key="6">
    <source>
        <dbReference type="EMBL" id="TMS38554.1"/>
    </source>
</evidence>
<comment type="caution">
    <text evidence="6">The sequence shown here is derived from an EMBL/GenBank/DDBJ whole genome shotgun (WGS) entry which is preliminary data.</text>
</comment>
<dbReference type="Pfam" id="PF08551">
    <property type="entry name" value="DUF1751"/>
    <property type="match status" value="1"/>
</dbReference>
<dbReference type="GO" id="GO:0005794">
    <property type="term" value="C:Golgi apparatus"/>
    <property type="evidence" value="ECO:0007669"/>
    <property type="project" value="TreeGrafter"/>
</dbReference>
<keyword evidence="3 5" id="KW-1133">Transmembrane helix</keyword>
<keyword evidence="7" id="KW-1185">Reference proteome</keyword>
<evidence type="ECO:0000256" key="5">
    <source>
        <dbReference type="SAM" id="Phobius"/>
    </source>
</evidence>
<dbReference type="FunFam" id="1.20.1540.10:FF:000004">
    <property type="entry name" value="Transmembrane protein 115"/>
    <property type="match status" value="1"/>
</dbReference>
<gene>
    <name evidence="6" type="ORF">L596_005252</name>
</gene>
<dbReference type="GO" id="GO:0016020">
    <property type="term" value="C:membrane"/>
    <property type="evidence" value="ECO:0007669"/>
    <property type="project" value="UniProtKB-SubCell"/>
</dbReference>
<dbReference type="STRING" id="34508.A0A4U8UZH8"/>
<evidence type="ECO:0000256" key="1">
    <source>
        <dbReference type="ARBA" id="ARBA00004141"/>
    </source>
</evidence>
<dbReference type="GO" id="GO:0006890">
    <property type="term" value="P:retrograde vesicle-mediated transport, Golgi to endoplasmic reticulum"/>
    <property type="evidence" value="ECO:0007669"/>
    <property type="project" value="InterPro"/>
</dbReference>
<feature type="transmembrane region" description="Helical" evidence="5">
    <location>
        <begin position="65"/>
        <end position="86"/>
    </location>
</feature>
<protein>
    <submittedName>
        <fullName evidence="6">Uncharacterized protein</fullName>
    </submittedName>
</protein>
<feature type="transmembrane region" description="Helical" evidence="5">
    <location>
        <begin position="169"/>
        <end position="188"/>
    </location>
</feature>
<organism evidence="6 7">
    <name type="scientific">Steinernema carpocapsae</name>
    <name type="common">Entomopathogenic nematode</name>
    <dbReference type="NCBI Taxonomy" id="34508"/>
    <lineage>
        <taxon>Eukaryota</taxon>
        <taxon>Metazoa</taxon>
        <taxon>Ecdysozoa</taxon>
        <taxon>Nematoda</taxon>
        <taxon>Chromadorea</taxon>
        <taxon>Rhabditida</taxon>
        <taxon>Tylenchina</taxon>
        <taxon>Panagrolaimomorpha</taxon>
        <taxon>Strongyloidoidea</taxon>
        <taxon>Steinernematidae</taxon>
        <taxon>Steinernema</taxon>
    </lineage>
</organism>
<keyword evidence="2 5" id="KW-0812">Transmembrane</keyword>
<dbReference type="PANTHER" id="PTHR13377:SF3">
    <property type="entry name" value="TRANSMEMBRANE PROTEIN 115"/>
    <property type="match status" value="1"/>
</dbReference>
<reference evidence="6 7" key="1">
    <citation type="journal article" date="2015" name="Genome Biol.">
        <title>Comparative genomics of Steinernema reveals deeply conserved gene regulatory networks.</title>
        <authorList>
            <person name="Dillman A.R."/>
            <person name="Macchietto M."/>
            <person name="Porter C.F."/>
            <person name="Rogers A."/>
            <person name="Williams B."/>
            <person name="Antoshechkin I."/>
            <person name="Lee M.M."/>
            <person name="Goodwin Z."/>
            <person name="Lu X."/>
            <person name="Lewis E.E."/>
            <person name="Goodrich-Blair H."/>
            <person name="Stock S.P."/>
            <person name="Adams B.J."/>
            <person name="Sternberg P.W."/>
            <person name="Mortazavi A."/>
        </authorList>
    </citation>
    <scope>NUCLEOTIDE SEQUENCE [LARGE SCALE GENOMIC DNA]</scope>
    <source>
        <strain evidence="6 7">ALL</strain>
    </source>
</reference>
<keyword evidence="4 5" id="KW-0472">Membrane</keyword>
<evidence type="ECO:0000313" key="7">
    <source>
        <dbReference type="Proteomes" id="UP000298663"/>
    </source>
</evidence>
<feature type="transmembrane region" description="Helical" evidence="5">
    <location>
        <begin position="140"/>
        <end position="163"/>
    </location>
</feature>
<name>A0A4U8UZH8_STECR</name>
<evidence type="ECO:0000256" key="4">
    <source>
        <dbReference type="ARBA" id="ARBA00023136"/>
    </source>
</evidence>
<evidence type="ECO:0000256" key="2">
    <source>
        <dbReference type="ARBA" id="ARBA00022692"/>
    </source>
</evidence>
<sequence>MRAFCIVYVCDCFQNIGLDERNNGFPSLHGTQTRSSSMNSFMRSGTLFAANFTTYLKTSRPGFRVASVAFLVGFVLSTVHIFHQMFSISPADFFNFQVWRLVTSPFVETNLIILCWSILSLYQASVIIEPISGHLELLKIAGIAQVLSPLIISCFAIICYATSSSVDIYYYTYINGFAATNGAILVAIKQFLPDTIVLTTPFGRLKNTNLPLCSLLACTVLSICRITRAVLPLQIAIGVQAAWVYLRFYQYHADENLHGDSSEHFAWHTLFPRRLQLGAKITGNLFYRVCVAVRLCTPVRHIDLNQMQAVNVVLTGTGFETTETTRDAERRRQKALRDLNERLSKMRSTSSAKSREDDMPFMESIDEDVVVMPTESFCSNALFLAPCSGGRYRNPVGYECLVCLNDRCTGCLIYHKYLLSVSTGLCALLREVSVSKYVLSQRFAIRDPRTDGRARLDYSVLYLIKERR</sequence>
<dbReference type="OrthoDB" id="73612at2759"/>